<dbReference type="InterPro" id="IPR043025">
    <property type="entry name" value="DRP_PD-(D/E)XK_dom"/>
</dbReference>
<feature type="domain" description="Dam-replacing protein HTH" evidence="1">
    <location>
        <begin position="186"/>
        <end position="253"/>
    </location>
</feature>
<evidence type="ECO:0000259" key="1">
    <source>
        <dbReference type="Pfam" id="PF17726"/>
    </source>
</evidence>
<sequence>MNLTFKIEIADKYISYSQKARVLTEDWVLSEIYCPSCGNSIYDYDNNKPVADFYCKRCSEDFELKSKKGKIGKKVSAGAYSQMIKRINSSQKPNFFFMGYMVEMWNVNDFFVIPKHFFVSEIIEERKPLTESARRAGWVGSNILFSKIPKAGQIFYVENGKELEKKDVLEKWQKTVFLKQIKKADAKGWILDIMNCIDALNKKEFILQDVYDFEKDLSVIHPENKNIKPKIRQQLQFLRDKGYLEFIEAGKYRLK</sequence>
<dbReference type="Gene3D" id="1.10.10.10">
    <property type="entry name" value="Winged helix-like DNA-binding domain superfamily/Winged helix DNA-binding domain"/>
    <property type="match status" value="1"/>
</dbReference>
<gene>
    <name evidence="2" type="ORF">UR64_C0002G0038</name>
</gene>
<dbReference type="Pfam" id="PF17726">
    <property type="entry name" value="DpnI_C"/>
    <property type="match status" value="1"/>
</dbReference>
<name>A0A0G0EHQ6_9BACT</name>
<accession>A0A0G0EHQ6</accession>
<evidence type="ECO:0000313" key="3">
    <source>
        <dbReference type="Proteomes" id="UP000034952"/>
    </source>
</evidence>
<dbReference type="InterPro" id="IPR036388">
    <property type="entry name" value="WH-like_DNA-bd_sf"/>
</dbReference>
<dbReference type="InterPro" id="IPR010324">
    <property type="entry name" value="DRP"/>
</dbReference>
<reference evidence="2 3" key="1">
    <citation type="journal article" date="2015" name="Nature">
        <title>rRNA introns, odd ribosomes, and small enigmatic genomes across a large radiation of phyla.</title>
        <authorList>
            <person name="Brown C.T."/>
            <person name="Hug L.A."/>
            <person name="Thomas B.C."/>
            <person name="Sharon I."/>
            <person name="Castelle C.J."/>
            <person name="Singh A."/>
            <person name="Wilkins M.J."/>
            <person name="Williams K.H."/>
            <person name="Banfield J.F."/>
        </authorList>
    </citation>
    <scope>NUCLEOTIDE SEQUENCE [LARGE SCALE GENOMIC DNA]</scope>
</reference>
<protein>
    <submittedName>
        <fullName evidence="2">Dam-replacing family protein</fullName>
    </submittedName>
</protein>
<dbReference type="Pfam" id="PF06044">
    <property type="entry name" value="DpnI"/>
    <property type="match status" value="1"/>
</dbReference>
<proteinExistence type="predicted"/>
<evidence type="ECO:0000313" key="2">
    <source>
        <dbReference type="EMBL" id="KKP66822.1"/>
    </source>
</evidence>
<dbReference type="CDD" id="cd22319">
    <property type="entry name" value="DpnI-like"/>
    <property type="match status" value="1"/>
</dbReference>
<comment type="caution">
    <text evidence="2">The sequence shown here is derived from an EMBL/GenBank/DDBJ whole genome shotgun (WGS) entry which is preliminary data.</text>
</comment>
<dbReference type="AlphaFoldDB" id="A0A0G0EHQ6"/>
<dbReference type="Gene3D" id="3.40.210.30">
    <property type="entry name" value="Dam replacing family, catalytic PD-(D/E)XK domain"/>
    <property type="match status" value="1"/>
</dbReference>
<dbReference type="Proteomes" id="UP000034952">
    <property type="component" value="Unassembled WGS sequence"/>
</dbReference>
<organism evidence="2 3">
    <name type="scientific">Candidatus Nomurabacteria bacterium GW2011_GWE1_35_16</name>
    <dbReference type="NCBI Taxonomy" id="1618761"/>
    <lineage>
        <taxon>Bacteria</taxon>
        <taxon>Candidatus Nomuraibacteriota</taxon>
    </lineage>
</organism>
<dbReference type="EMBL" id="LBPY01000002">
    <property type="protein sequence ID" value="KKP66822.1"/>
    <property type="molecule type" value="Genomic_DNA"/>
</dbReference>
<dbReference type="InterPro" id="IPR041368">
    <property type="entry name" value="DRP_C"/>
</dbReference>